<dbReference type="EMBL" id="KL198078">
    <property type="protein sequence ID" value="KDQ09426.1"/>
    <property type="molecule type" value="Genomic_DNA"/>
</dbReference>
<evidence type="ECO:0000313" key="1">
    <source>
        <dbReference type="EMBL" id="KDQ09426.1"/>
    </source>
</evidence>
<dbReference type="HOGENOM" id="CLU_174942_0_0_1"/>
<dbReference type="Proteomes" id="UP000027195">
    <property type="component" value="Unassembled WGS sequence"/>
</dbReference>
<dbReference type="InParanoid" id="A0A067MCX5"/>
<reference evidence="2" key="1">
    <citation type="journal article" date="2014" name="Proc. Natl. Acad. Sci. U.S.A.">
        <title>Extensive sampling of basidiomycete genomes demonstrates inadequacy of the white-rot/brown-rot paradigm for wood decay fungi.</title>
        <authorList>
            <person name="Riley R."/>
            <person name="Salamov A.A."/>
            <person name="Brown D.W."/>
            <person name="Nagy L.G."/>
            <person name="Floudas D."/>
            <person name="Held B.W."/>
            <person name="Levasseur A."/>
            <person name="Lombard V."/>
            <person name="Morin E."/>
            <person name="Otillar R."/>
            <person name="Lindquist E.A."/>
            <person name="Sun H."/>
            <person name="LaButti K.M."/>
            <person name="Schmutz J."/>
            <person name="Jabbour D."/>
            <person name="Luo H."/>
            <person name="Baker S.E."/>
            <person name="Pisabarro A.G."/>
            <person name="Walton J.D."/>
            <person name="Blanchette R.A."/>
            <person name="Henrissat B."/>
            <person name="Martin F."/>
            <person name="Cullen D."/>
            <person name="Hibbett D.S."/>
            <person name="Grigoriev I.V."/>
        </authorList>
    </citation>
    <scope>NUCLEOTIDE SEQUENCE [LARGE SCALE GENOMIC DNA]</scope>
    <source>
        <strain evidence="2">FD-172 SS1</strain>
    </source>
</reference>
<dbReference type="AlphaFoldDB" id="A0A067MCX5"/>
<accession>A0A067MCX5</accession>
<organism evidence="1 2">
    <name type="scientific">Botryobasidium botryosum (strain FD-172 SS1)</name>
    <dbReference type="NCBI Taxonomy" id="930990"/>
    <lineage>
        <taxon>Eukaryota</taxon>
        <taxon>Fungi</taxon>
        <taxon>Dikarya</taxon>
        <taxon>Basidiomycota</taxon>
        <taxon>Agaricomycotina</taxon>
        <taxon>Agaricomycetes</taxon>
        <taxon>Cantharellales</taxon>
        <taxon>Botryobasidiaceae</taxon>
        <taxon>Botryobasidium</taxon>
    </lineage>
</organism>
<name>A0A067MCX5_BOTB1</name>
<keyword evidence="2" id="KW-1185">Reference proteome</keyword>
<evidence type="ECO:0000313" key="2">
    <source>
        <dbReference type="Proteomes" id="UP000027195"/>
    </source>
</evidence>
<sequence length="99" mass="10928">MEPERGRCGVRTHMRAIGCVDMRGAILCVRASMGVGKRVSTCGYTRRSVRASTRIYISYVCTVQARPRETEEIQTNLRGYGLFSIRCVPSAGAIIVVQS</sequence>
<proteinExistence type="predicted"/>
<protein>
    <submittedName>
        <fullName evidence="1">Uncharacterized protein</fullName>
    </submittedName>
</protein>
<gene>
    <name evidence="1" type="ORF">BOTBODRAFT_526376</name>
</gene>